<evidence type="ECO:0000259" key="1">
    <source>
        <dbReference type="Pfam" id="PF13439"/>
    </source>
</evidence>
<proteinExistence type="predicted"/>
<dbReference type="NCBIfam" id="TIGR03088">
    <property type="entry name" value="stp2"/>
    <property type="match status" value="1"/>
</dbReference>
<protein>
    <submittedName>
        <fullName evidence="2">Sugar transferase, PEP-CTERM/EpsH1 system associated</fullName>
    </submittedName>
</protein>
<dbReference type="GO" id="GO:0016757">
    <property type="term" value="F:glycosyltransferase activity"/>
    <property type="evidence" value="ECO:0007669"/>
    <property type="project" value="UniProtKB-ARBA"/>
</dbReference>
<dbReference type="InterPro" id="IPR028098">
    <property type="entry name" value="Glyco_trans_4-like_N"/>
</dbReference>
<dbReference type="Proteomes" id="UP000199533">
    <property type="component" value="Unassembled WGS sequence"/>
</dbReference>
<reference evidence="3" key="1">
    <citation type="submission" date="2016-10" db="EMBL/GenBank/DDBJ databases">
        <authorList>
            <person name="Varghese N."/>
            <person name="Submissions S."/>
        </authorList>
    </citation>
    <scope>NUCLEOTIDE SEQUENCE [LARGE SCALE GENOMIC DNA]</scope>
    <source>
        <strain evidence="3">Nm69</strain>
    </source>
</reference>
<dbReference type="Pfam" id="PF13439">
    <property type="entry name" value="Glyco_transf_4"/>
    <property type="match status" value="1"/>
</dbReference>
<dbReference type="STRING" id="52441.SAMN05216302_102814"/>
<dbReference type="SUPFAM" id="SSF53756">
    <property type="entry name" value="UDP-Glycosyltransferase/glycogen phosphorylase"/>
    <property type="match status" value="1"/>
</dbReference>
<dbReference type="InterPro" id="IPR017522">
    <property type="entry name" value="Sugar_tfrase_PEP-CTERM_Stp2"/>
</dbReference>
<sequence length="383" mass="43803">MKNPPLIAHIIHRLDVGGLENGLVNLINKIPRERYRHVIICLENYTDYRYRIIREDVEIIALNKRAGYDIKLYYKLFKVLRELKPDIVHTRNLAALEAQLIAVAARIKVRIHSEHGRDISDLKGENYKYNLLRKIIYPFVDHFITVSRDLEAWLVNLLGVSSNRISQIYNGVDNHRFSPGVPKNCELSPKDFFTENTFVIGSVGRLEAVKDYPNLVRSFLLILEKMPDARKYLRLIIVGNGSARDECVRLVQKAYAEDIVWFPGERSDIPEFMRMMNVFVLPSLGEGISNTILEAMSSGLPVVATRVGGNVELVEEARTGMLIAPNNTTDLMEAILTYYNNPQLLEAHGKSARQKINAEFSMVTMINNYLGVYDRVMRLVKVK</sequence>
<dbReference type="OrthoDB" id="9775208at2"/>
<feature type="domain" description="Glycosyltransferase subfamily 4-like N-terminal" evidence="1">
    <location>
        <begin position="16"/>
        <end position="174"/>
    </location>
</feature>
<keyword evidence="3" id="KW-1185">Reference proteome</keyword>
<evidence type="ECO:0000313" key="2">
    <source>
        <dbReference type="EMBL" id="SFL04461.1"/>
    </source>
</evidence>
<dbReference type="PANTHER" id="PTHR45947">
    <property type="entry name" value="SULFOQUINOVOSYL TRANSFERASE SQD2"/>
    <property type="match status" value="1"/>
</dbReference>
<dbReference type="RefSeq" id="WP_090701660.1">
    <property type="nucleotide sequence ID" value="NZ_FOSP01000028.1"/>
</dbReference>
<dbReference type="InterPro" id="IPR050194">
    <property type="entry name" value="Glycosyltransferase_grp1"/>
</dbReference>
<accession>A0A1I4EJZ6</accession>
<name>A0A1I4EJZ6_9PROT</name>
<dbReference type="EMBL" id="FOSP01000028">
    <property type="protein sequence ID" value="SFL04461.1"/>
    <property type="molecule type" value="Genomic_DNA"/>
</dbReference>
<gene>
    <name evidence="2" type="ORF">SAMN05216302_102814</name>
</gene>
<organism evidence="2 3">
    <name type="scientific">Nitrosomonas aestuarii</name>
    <dbReference type="NCBI Taxonomy" id="52441"/>
    <lineage>
        <taxon>Bacteria</taxon>
        <taxon>Pseudomonadati</taxon>
        <taxon>Pseudomonadota</taxon>
        <taxon>Betaproteobacteria</taxon>
        <taxon>Nitrosomonadales</taxon>
        <taxon>Nitrosomonadaceae</taxon>
        <taxon>Nitrosomonas</taxon>
    </lineage>
</organism>
<keyword evidence="2" id="KW-0808">Transferase</keyword>
<dbReference type="Gene3D" id="3.40.50.2000">
    <property type="entry name" value="Glycogen Phosphorylase B"/>
    <property type="match status" value="2"/>
</dbReference>
<dbReference type="AlphaFoldDB" id="A0A1I4EJZ6"/>
<evidence type="ECO:0000313" key="3">
    <source>
        <dbReference type="Proteomes" id="UP000199533"/>
    </source>
</evidence>
<dbReference type="PANTHER" id="PTHR45947:SF3">
    <property type="entry name" value="SULFOQUINOVOSYL TRANSFERASE SQD2"/>
    <property type="match status" value="1"/>
</dbReference>
<dbReference type="Pfam" id="PF13692">
    <property type="entry name" value="Glyco_trans_1_4"/>
    <property type="match status" value="1"/>
</dbReference>